<protein>
    <submittedName>
        <fullName evidence="1">Uncharacterized protein</fullName>
    </submittedName>
</protein>
<evidence type="ECO:0000313" key="2">
    <source>
        <dbReference type="Proteomes" id="UP000242287"/>
    </source>
</evidence>
<dbReference type="AlphaFoldDB" id="A0A2A9NN17"/>
<proteinExistence type="predicted"/>
<dbReference type="Proteomes" id="UP000242287">
    <property type="component" value="Unassembled WGS sequence"/>
</dbReference>
<evidence type="ECO:0000313" key="1">
    <source>
        <dbReference type="EMBL" id="PFH49657.1"/>
    </source>
</evidence>
<gene>
    <name evidence="1" type="ORF">AMATHDRAFT_4737</name>
</gene>
<sequence>MNSFETHTHLFLVNSVPKKASKVALGGCLGGAASSLLARRMDSFVNSPITMAMVLRLLGLLAIFAQELASRFGDTALEDILSLAKTPVLPLVSDSLVNFESAGKEEDTKISKSGISAIYQAIIDLEHMVTLVPVPPPRLQHTRHK</sequence>
<dbReference type="EMBL" id="KZ302023">
    <property type="protein sequence ID" value="PFH49657.1"/>
    <property type="molecule type" value="Genomic_DNA"/>
</dbReference>
<organism evidence="1 2">
    <name type="scientific">Amanita thiersii Skay4041</name>
    <dbReference type="NCBI Taxonomy" id="703135"/>
    <lineage>
        <taxon>Eukaryota</taxon>
        <taxon>Fungi</taxon>
        <taxon>Dikarya</taxon>
        <taxon>Basidiomycota</taxon>
        <taxon>Agaricomycotina</taxon>
        <taxon>Agaricomycetes</taxon>
        <taxon>Agaricomycetidae</taxon>
        <taxon>Agaricales</taxon>
        <taxon>Pluteineae</taxon>
        <taxon>Amanitaceae</taxon>
        <taxon>Amanita</taxon>
    </lineage>
</organism>
<keyword evidence="2" id="KW-1185">Reference proteome</keyword>
<name>A0A2A9NN17_9AGAR</name>
<reference evidence="1 2" key="1">
    <citation type="submission" date="2014-02" db="EMBL/GenBank/DDBJ databases">
        <title>Transposable element dynamics among asymbiotic and ectomycorrhizal Amanita fungi.</title>
        <authorList>
            <consortium name="DOE Joint Genome Institute"/>
            <person name="Hess J."/>
            <person name="Skrede I."/>
            <person name="Wolfe B."/>
            <person name="LaButti K."/>
            <person name="Ohm R.A."/>
            <person name="Grigoriev I.V."/>
            <person name="Pringle A."/>
        </authorList>
    </citation>
    <scope>NUCLEOTIDE SEQUENCE [LARGE SCALE GENOMIC DNA]</scope>
    <source>
        <strain evidence="1 2">SKay4041</strain>
    </source>
</reference>
<accession>A0A2A9NN17</accession>